<evidence type="ECO:0000256" key="5">
    <source>
        <dbReference type="ARBA" id="ARBA00023136"/>
    </source>
</evidence>
<dbReference type="InterPro" id="IPR004477">
    <property type="entry name" value="ComEC_N"/>
</dbReference>
<name>A0A512AUW9_9BACT</name>
<comment type="caution">
    <text evidence="9">The sequence shown here is derived from an EMBL/GenBank/DDBJ whole genome shotgun (WGS) entry which is preliminary data.</text>
</comment>
<keyword evidence="2" id="KW-1003">Cell membrane</keyword>
<evidence type="ECO:0008006" key="11">
    <source>
        <dbReference type="Google" id="ProtNLM"/>
    </source>
</evidence>
<evidence type="ECO:0000259" key="7">
    <source>
        <dbReference type="Pfam" id="PF03772"/>
    </source>
</evidence>
<accession>A0A512AUW9</accession>
<evidence type="ECO:0000256" key="6">
    <source>
        <dbReference type="SAM" id="Phobius"/>
    </source>
</evidence>
<feature type="transmembrane region" description="Helical" evidence="6">
    <location>
        <begin position="30"/>
        <end position="50"/>
    </location>
</feature>
<protein>
    <recommendedName>
        <fullName evidence="11">Competence protein ComEC</fullName>
    </recommendedName>
</protein>
<feature type="transmembrane region" description="Helical" evidence="6">
    <location>
        <begin position="421"/>
        <end position="444"/>
    </location>
</feature>
<dbReference type="InterPro" id="IPR052159">
    <property type="entry name" value="Competence_DNA_uptake"/>
</dbReference>
<feature type="transmembrane region" description="Helical" evidence="6">
    <location>
        <begin position="364"/>
        <end position="384"/>
    </location>
</feature>
<evidence type="ECO:0000256" key="3">
    <source>
        <dbReference type="ARBA" id="ARBA00022692"/>
    </source>
</evidence>
<feature type="transmembrane region" description="Helical" evidence="6">
    <location>
        <begin position="451"/>
        <end position="468"/>
    </location>
</feature>
<gene>
    <name evidence="9" type="ORF">AAE02nite_11590</name>
</gene>
<keyword evidence="4 6" id="KW-1133">Transmembrane helix</keyword>
<keyword evidence="5 6" id="KW-0472">Membrane</keyword>
<dbReference type="GO" id="GO:0005886">
    <property type="term" value="C:plasma membrane"/>
    <property type="evidence" value="ECO:0007669"/>
    <property type="project" value="UniProtKB-SubCell"/>
</dbReference>
<evidence type="ECO:0000259" key="8">
    <source>
        <dbReference type="Pfam" id="PF13567"/>
    </source>
</evidence>
<dbReference type="PANTHER" id="PTHR30619:SF1">
    <property type="entry name" value="RECOMBINATION PROTEIN 2"/>
    <property type="match status" value="1"/>
</dbReference>
<feature type="transmembrane region" description="Helical" evidence="6">
    <location>
        <begin position="261"/>
        <end position="281"/>
    </location>
</feature>
<feature type="transmembrane region" description="Helical" evidence="6">
    <location>
        <begin position="7"/>
        <end position="24"/>
    </location>
</feature>
<proteinExistence type="predicted"/>
<comment type="subcellular location">
    <subcellularLocation>
        <location evidence="1">Cell membrane</location>
        <topology evidence="1">Multi-pass membrane protein</topology>
    </subcellularLocation>
</comment>
<organism evidence="9 10">
    <name type="scientific">Adhaeribacter aerolatus</name>
    <dbReference type="NCBI Taxonomy" id="670289"/>
    <lineage>
        <taxon>Bacteria</taxon>
        <taxon>Pseudomonadati</taxon>
        <taxon>Bacteroidota</taxon>
        <taxon>Cytophagia</taxon>
        <taxon>Cytophagales</taxon>
        <taxon>Hymenobacteraceae</taxon>
        <taxon>Adhaeribacter</taxon>
    </lineage>
</organism>
<feature type="domain" description="ComEC/Rec2-related protein" evidence="7">
    <location>
        <begin position="239"/>
        <end position="506"/>
    </location>
</feature>
<dbReference type="NCBIfam" id="TIGR00360">
    <property type="entry name" value="ComEC_N-term"/>
    <property type="match status" value="1"/>
</dbReference>
<evidence type="ECO:0000313" key="9">
    <source>
        <dbReference type="EMBL" id="GEO03495.1"/>
    </source>
</evidence>
<keyword evidence="3 6" id="KW-0812">Transmembrane</keyword>
<feature type="transmembrane region" description="Helical" evidence="6">
    <location>
        <begin position="488"/>
        <end position="506"/>
    </location>
</feature>
<evidence type="ECO:0000313" key="10">
    <source>
        <dbReference type="Proteomes" id="UP000321532"/>
    </source>
</evidence>
<dbReference type="Pfam" id="PF03772">
    <property type="entry name" value="Competence"/>
    <property type="match status" value="1"/>
</dbReference>
<feature type="transmembrane region" description="Helical" evidence="6">
    <location>
        <begin position="293"/>
        <end position="309"/>
    </location>
</feature>
<dbReference type="OrthoDB" id="9761531at2"/>
<sequence length="707" mass="79138">MIRWGPYPFLRLIFFFSAGILTYLQANELALPVSLLAGLLLVLYLFLYYLSRKNKSVHLNNLAGITGMLLLAAAGYLVTHTFTSRQQPVNLAPSNDAISHYVGVVDDYITQKPTSVSSIIQVKAVKRAGTWQPAAGKVRLTIKRAQEIMPFRYGAVLLVKGAPEPVKPPLNPAQFDYRRYLANSQVYYQQYLPGPWFIQVGYEPGNRLKAWSIGVRNYLDDRLRAAMPSEREYGVAAALLLGIKDFLPEDIKAAYSQSGTMHVLAVSGLHVGVIFYVLNLLLGKWSRQRGFKWFRFLVLLGIFGSYAFVTALSASVLRAVGMFLLLVAAETFRRQTNIYNTLAAAAFFLLLYNPYFLIEVGFQLSFLAVLGILYFSPIFESWLAPETYVARFLWKMLCASVAAQLTTLPLTLYYFHQFPVYFLAANVVAITVSSGALVVGLLLLALSWLPMVPVFLGWVLTGLLRFMHESNAWLLQAPFPVIEGISLTTLQTWVLYGLLGLLGLFFARKKLIYFSLFAGVFLLFSSLKIKATNQRQANQLLVVYQVPRATALAFISGHQGQLLADSAFYTNPKNHQYIIQPHWQELGLTVTHTDTLGKKIPETIPAMQLPDGNQLLQWQGVKILLCRRPLDAQTLQKVKPTYLLVSNRPYLAVDALAPALKNTTVILDGTNSRPYQQRVEQKLTKAGINCYNLNKSGALVQLLPLKN</sequence>
<feature type="transmembrane region" description="Helical" evidence="6">
    <location>
        <begin position="511"/>
        <end position="529"/>
    </location>
</feature>
<keyword evidence="10" id="KW-1185">Reference proteome</keyword>
<dbReference type="PANTHER" id="PTHR30619">
    <property type="entry name" value="DNA INTERNALIZATION/COMPETENCE PROTEIN COMEC/REC2"/>
    <property type="match status" value="1"/>
</dbReference>
<dbReference type="Proteomes" id="UP000321532">
    <property type="component" value="Unassembled WGS sequence"/>
</dbReference>
<feature type="transmembrane region" description="Helical" evidence="6">
    <location>
        <begin position="396"/>
        <end position="415"/>
    </location>
</feature>
<feature type="transmembrane region" description="Helical" evidence="6">
    <location>
        <begin position="62"/>
        <end position="79"/>
    </location>
</feature>
<reference evidence="9 10" key="1">
    <citation type="submission" date="2019-07" db="EMBL/GenBank/DDBJ databases">
        <title>Whole genome shotgun sequence of Adhaeribacter aerolatus NBRC 106133.</title>
        <authorList>
            <person name="Hosoyama A."/>
            <person name="Uohara A."/>
            <person name="Ohji S."/>
            <person name="Ichikawa N."/>
        </authorList>
    </citation>
    <scope>NUCLEOTIDE SEQUENCE [LARGE SCALE GENOMIC DNA]</scope>
    <source>
        <strain evidence="9 10">NBRC 106133</strain>
    </source>
</reference>
<evidence type="ECO:0000256" key="1">
    <source>
        <dbReference type="ARBA" id="ARBA00004651"/>
    </source>
</evidence>
<feature type="transmembrane region" description="Helical" evidence="6">
    <location>
        <begin position="339"/>
        <end position="358"/>
    </location>
</feature>
<evidence type="ECO:0000256" key="4">
    <source>
        <dbReference type="ARBA" id="ARBA00022989"/>
    </source>
</evidence>
<dbReference type="AlphaFoldDB" id="A0A512AUW9"/>
<feature type="domain" description="DUF4131" evidence="8">
    <location>
        <begin position="35"/>
        <end position="197"/>
    </location>
</feature>
<dbReference type="EMBL" id="BJYS01000006">
    <property type="protein sequence ID" value="GEO03495.1"/>
    <property type="molecule type" value="Genomic_DNA"/>
</dbReference>
<dbReference type="Pfam" id="PF13567">
    <property type="entry name" value="DUF4131"/>
    <property type="match status" value="1"/>
</dbReference>
<dbReference type="InterPro" id="IPR025405">
    <property type="entry name" value="DUF4131"/>
</dbReference>
<evidence type="ECO:0000256" key="2">
    <source>
        <dbReference type="ARBA" id="ARBA00022475"/>
    </source>
</evidence>